<dbReference type="AlphaFoldDB" id="A0A918EVB7"/>
<evidence type="ECO:0000313" key="2">
    <source>
        <dbReference type="Proteomes" id="UP000656732"/>
    </source>
</evidence>
<dbReference type="EMBL" id="BMTU01000002">
    <property type="protein sequence ID" value="GGQ70648.1"/>
    <property type="molecule type" value="Genomic_DNA"/>
</dbReference>
<gene>
    <name evidence="1" type="ORF">GCM10010280_16520</name>
</gene>
<name>A0A918EVB7_9ACTN</name>
<comment type="caution">
    <text evidence="1">The sequence shown here is derived from an EMBL/GenBank/DDBJ whole genome shotgun (WGS) entry which is preliminary data.</text>
</comment>
<dbReference type="Proteomes" id="UP000656732">
    <property type="component" value="Unassembled WGS sequence"/>
</dbReference>
<organism evidence="1 2">
    <name type="scientific">Streptomyces pilosus</name>
    <dbReference type="NCBI Taxonomy" id="28893"/>
    <lineage>
        <taxon>Bacteria</taxon>
        <taxon>Bacillati</taxon>
        <taxon>Actinomycetota</taxon>
        <taxon>Actinomycetes</taxon>
        <taxon>Kitasatosporales</taxon>
        <taxon>Streptomycetaceae</taxon>
        <taxon>Streptomyces</taxon>
    </lineage>
</organism>
<reference evidence="1" key="2">
    <citation type="submission" date="2020-09" db="EMBL/GenBank/DDBJ databases">
        <authorList>
            <person name="Sun Q."/>
            <person name="Ohkuma M."/>
        </authorList>
    </citation>
    <scope>NUCLEOTIDE SEQUENCE</scope>
    <source>
        <strain evidence="1">JCM 4403</strain>
    </source>
</reference>
<keyword evidence="2" id="KW-1185">Reference proteome</keyword>
<reference evidence="1" key="1">
    <citation type="journal article" date="2014" name="Int. J. Syst. Evol. Microbiol.">
        <title>Complete genome sequence of Corynebacterium casei LMG S-19264T (=DSM 44701T), isolated from a smear-ripened cheese.</title>
        <authorList>
            <consortium name="US DOE Joint Genome Institute (JGI-PGF)"/>
            <person name="Walter F."/>
            <person name="Albersmeier A."/>
            <person name="Kalinowski J."/>
            <person name="Ruckert C."/>
        </authorList>
    </citation>
    <scope>NUCLEOTIDE SEQUENCE</scope>
    <source>
        <strain evidence="1">JCM 4403</strain>
    </source>
</reference>
<evidence type="ECO:0000313" key="1">
    <source>
        <dbReference type="EMBL" id="GGQ70648.1"/>
    </source>
</evidence>
<sequence length="52" mass="5429">MAPKLFLSADRALLDATRFGALNGGITVILRAAGRLPAPHSAEGLQGTEARR</sequence>
<protein>
    <submittedName>
        <fullName evidence="1">Uncharacterized protein</fullName>
    </submittedName>
</protein>
<proteinExistence type="predicted"/>
<accession>A0A918EVB7</accession>